<dbReference type="Gene3D" id="3.90.1750.10">
    <property type="entry name" value="Hect, E3 ligase catalytic domains"/>
    <property type="match status" value="1"/>
</dbReference>
<dbReference type="InterPro" id="IPR000569">
    <property type="entry name" value="HECT_dom"/>
</dbReference>
<proteinExistence type="predicted"/>
<dbReference type="FunFam" id="3.90.1750.10:FF:000026">
    <property type="entry name" value="E3 ubiquitin-protein ligase HACE1"/>
    <property type="match status" value="1"/>
</dbReference>
<comment type="caution">
    <text evidence="12">The sequence shown here is derived from an EMBL/GenBank/DDBJ whole genome shotgun (WGS) entry which is preliminary data.</text>
</comment>
<feature type="domain" description="HECT" evidence="11">
    <location>
        <begin position="297"/>
        <end position="631"/>
    </location>
</feature>
<dbReference type="GO" id="GO:0000122">
    <property type="term" value="P:negative regulation of transcription by RNA polymerase II"/>
    <property type="evidence" value="ECO:0007669"/>
    <property type="project" value="TreeGrafter"/>
</dbReference>
<dbReference type="EMBL" id="VEVO01000006">
    <property type="protein sequence ID" value="KAF0040803.1"/>
    <property type="molecule type" value="Genomic_DNA"/>
</dbReference>
<feature type="compositionally biased region" description="Low complexity" evidence="8">
    <location>
        <begin position="110"/>
        <end position="128"/>
    </location>
</feature>
<dbReference type="InterPro" id="IPR001202">
    <property type="entry name" value="WW_dom"/>
</dbReference>
<dbReference type="EC" id="2.3.2.26" evidence="3"/>
<comment type="catalytic activity">
    <reaction evidence="1">
        <text>S-ubiquitinyl-[E2 ubiquitin-conjugating enzyme]-L-cysteine + [acceptor protein]-L-lysine = [E2 ubiquitin-conjugating enzyme]-L-cysteine + N(6)-ubiquitinyl-[acceptor protein]-L-lysine.</text>
        <dbReference type="EC" id="2.3.2.26"/>
    </reaction>
</comment>
<dbReference type="UniPathway" id="UPA00143"/>
<keyword evidence="5" id="KW-0677">Repeat</keyword>
<organism evidence="12 13">
    <name type="scientific">Scophthalmus maximus</name>
    <name type="common">Turbot</name>
    <name type="synonym">Psetta maxima</name>
    <dbReference type="NCBI Taxonomy" id="52904"/>
    <lineage>
        <taxon>Eukaryota</taxon>
        <taxon>Metazoa</taxon>
        <taxon>Chordata</taxon>
        <taxon>Craniata</taxon>
        <taxon>Vertebrata</taxon>
        <taxon>Euteleostomi</taxon>
        <taxon>Actinopterygii</taxon>
        <taxon>Neopterygii</taxon>
        <taxon>Teleostei</taxon>
        <taxon>Neoteleostei</taxon>
        <taxon>Acanthomorphata</taxon>
        <taxon>Carangaria</taxon>
        <taxon>Pleuronectiformes</taxon>
        <taxon>Pleuronectoidei</taxon>
        <taxon>Scophthalmidae</taxon>
        <taxon>Scophthalmus</taxon>
    </lineage>
</organism>
<evidence type="ECO:0000256" key="5">
    <source>
        <dbReference type="ARBA" id="ARBA00022737"/>
    </source>
</evidence>
<dbReference type="FunFam" id="3.30.2410.10:FF:000002">
    <property type="entry name" value="E3 ubiquitin-protein ligase HECW2"/>
    <property type="match status" value="1"/>
</dbReference>
<feature type="active site" description="Glycyl thioester intermediate" evidence="7">
    <location>
        <position position="599"/>
    </location>
</feature>
<dbReference type="Gene3D" id="3.30.2410.10">
    <property type="entry name" value="Hect, E3 ligase catalytic domain"/>
    <property type="match status" value="1"/>
</dbReference>
<evidence type="ECO:0000259" key="10">
    <source>
        <dbReference type="PROSITE" id="PS50020"/>
    </source>
</evidence>
<dbReference type="Gene3D" id="1.10.150.20">
    <property type="entry name" value="5' to 3' exonuclease, C-terminal subdomain"/>
    <property type="match status" value="1"/>
</dbReference>
<keyword evidence="6 7" id="KW-0833">Ubl conjugation pathway</keyword>
<name>A0A6A4T483_SCOMX</name>
<dbReference type="Gene3D" id="2.20.70.10">
    <property type="match status" value="1"/>
</dbReference>
<dbReference type="GO" id="GO:0061630">
    <property type="term" value="F:ubiquitin protein ligase activity"/>
    <property type="evidence" value="ECO:0007669"/>
    <property type="project" value="UniProtKB-EC"/>
</dbReference>
<feature type="domain" description="WW" evidence="10">
    <location>
        <begin position="205"/>
        <end position="238"/>
    </location>
</feature>
<feature type="chain" id="PRO_5025548908" description="HECT-type E3 ubiquitin transferase" evidence="9">
    <location>
        <begin position="17"/>
        <end position="852"/>
    </location>
</feature>
<dbReference type="FunFam" id="2.20.70.10:FF:000009">
    <property type="entry name" value="E3 ubiquitin-protein ligase"/>
    <property type="match status" value="1"/>
</dbReference>
<keyword evidence="4" id="KW-0808">Transferase</keyword>
<evidence type="ECO:0000256" key="9">
    <source>
        <dbReference type="SAM" id="SignalP"/>
    </source>
</evidence>
<dbReference type="SUPFAM" id="SSF51045">
    <property type="entry name" value="WW domain"/>
    <property type="match status" value="2"/>
</dbReference>
<feature type="domain" description="WW" evidence="10">
    <location>
        <begin position="175"/>
        <end position="208"/>
    </location>
</feature>
<evidence type="ECO:0000313" key="13">
    <source>
        <dbReference type="Proteomes" id="UP000438429"/>
    </source>
</evidence>
<dbReference type="InterPro" id="IPR010994">
    <property type="entry name" value="RuvA_2-like"/>
</dbReference>
<dbReference type="SMART" id="SM00119">
    <property type="entry name" value="HECTc"/>
    <property type="match status" value="1"/>
</dbReference>
<protein>
    <recommendedName>
        <fullName evidence="3">HECT-type E3 ubiquitin transferase</fullName>
        <ecNumber evidence="3">2.3.2.26</ecNumber>
    </recommendedName>
</protein>
<dbReference type="InterPro" id="IPR035983">
    <property type="entry name" value="Hect_E3_ubiquitin_ligase"/>
</dbReference>
<evidence type="ECO:0000256" key="3">
    <source>
        <dbReference type="ARBA" id="ARBA00012485"/>
    </source>
</evidence>
<dbReference type="GO" id="GO:0043161">
    <property type="term" value="P:proteasome-mediated ubiquitin-dependent protein catabolic process"/>
    <property type="evidence" value="ECO:0007669"/>
    <property type="project" value="TreeGrafter"/>
</dbReference>
<dbReference type="AlphaFoldDB" id="A0A6A4T483"/>
<evidence type="ECO:0000256" key="1">
    <source>
        <dbReference type="ARBA" id="ARBA00000885"/>
    </source>
</evidence>
<dbReference type="FunFam" id="3.90.1750.10:FF:000079">
    <property type="entry name" value="E3 ubiquitin-protein ligase"/>
    <property type="match status" value="1"/>
</dbReference>
<dbReference type="PANTHER" id="PTHR11254">
    <property type="entry name" value="HECT DOMAIN UBIQUITIN-PROTEIN LIGASE"/>
    <property type="match status" value="1"/>
</dbReference>
<evidence type="ECO:0000313" key="12">
    <source>
        <dbReference type="EMBL" id="KAF0040803.1"/>
    </source>
</evidence>
<dbReference type="CDD" id="cd20076">
    <property type="entry name" value="XPF_nuclease_FAAP24"/>
    <property type="match status" value="1"/>
</dbReference>
<dbReference type="SMART" id="SM00456">
    <property type="entry name" value="WW"/>
    <property type="match status" value="2"/>
</dbReference>
<dbReference type="PROSITE" id="PS01159">
    <property type="entry name" value="WW_DOMAIN_1"/>
    <property type="match status" value="2"/>
</dbReference>
<dbReference type="Pfam" id="PF00397">
    <property type="entry name" value="WW"/>
    <property type="match status" value="2"/>
</dbReference>
<dbReference type="SUPFAM" id="SSF56204">
    <property type="entry name" value="Hect, E3 ligase catalytic domain"/>
    <property type="match status" value="1"/>
</dbReference>
<dbReference type="FunFam" id="3.30.2160.10:FF:000003">
    <property type="entry name" value="E3 ubiquitin-protein ligase"/>
    <property type="match status" value="1"/>
</dbReference>
<dbReference type="GO" id="GO:0005737">
    <property type="term" value="C:cytoplasm"/>
    <property type="evidence" value="ECO:0007669"/>
    <property type="project" value="TreeGrafter"/>
</dbReference>
<dbReference type="GO" id="GO:0061629">
    <property type="term" value="F:RNA polymerase II-specific DNA-binding transcription factor binding"/>
    <property type="evidence" value="ECO:0007669"/>
    <property type="project" value="TreeGrafter"/>
</dbReference>
<evidence type="ECO:0000256" key="7">
    <source>
        <dbReference type="PROSITE-ProRule" id="PRU00104"/>
    </source>
</evidence>
<dbReference type="InterPro" id="IPR040646">
    <property type="entry name" value="PND"/>
</dbReference>
<dbReference type="Gene3D" id="3.30.2160.10">
    <property type="entry name" value="Hect, E3 ligase catalytic domain"/>
    <property type="match status" value="1"/>
</dbReference>
<dbReference type="Proteomes" id="UP000438429">
    <property type="component" value="Unassembled WGS sequence"/>
</dbReference>
<dbReference type="CDD" id="cd00201">
    <property type="entry name" value="WW"/>
    <property type="match status" value="2"/>
</dbReference>
<dbReference type="Pfam" id="PF00632">
    <property type="entry name" value="HECT"/>
    <property type="match status" value="1"/>
</dbReference>
<sequence length="852" mass="95197">MFVCVCLCQSCDVMAAASVSRPAAAPTTEKSQLILKVENVQLSLVLQTENKGSVVAGGELNVCLDGMAVDLGSLPNGRTAADNKVEVTSNGPENSRGGVARQMPAPPSPSGRSPAANSNSSGGSSVSSSPPPPPPPPGQDALGPAVPAQPGPNSTSSGTEQPGGGSTTTTEPPTDSLPAGWEQRVLPHGRVYYVDHNTKTTTWERPLPPGWEKRVDQQGRFYYVDHNTRTTTWQRPTAESVRNYQQWQSQRSQLQGAMHQFSQRFLYQSNALPSHVKISVSRQTLFEDSFQQIMNVKPYDLRRRLYIIMRGEEGLDYGGIAREWFFLLSHEVLNPMYCLFEYAGKNNYCLQINPASSINPDHLTYFRFIGRFIAMALYHGKFIDTGFTLPFYKRMLDKKPTLKDLESIDPEYYNSIMWVKENNLEECGVELYFAQDMEILGKVSTHQLKDDGEDELVTEENKEEYISLLTDWRFTRGVEEQTKAFLDGFNEVVPLEWLRYFDEKELELMLCGMQEIDLSDWQRNTIYRHYTKNSKQIHWFWQVVKDMDNEKRIRLLQFVTGTCRLPVGGFAELIGSNGPQKFCIDKVGKETWLPRSHTCFNRLDLPPYRSLEQLREKLLFAIEETEGFGQETTLIKPLAAMELLHAAPPCGHVIANDKWRNSPLVQSLKDGGVKVLFESELGVADFLLPNKGSILYVSECDIVAGNGFKRKLVRYRNASSSFQQLVLVENTRLSAQNFSAVQKFVVFDLGLTLLPVAGQNEASQLVTQMVHAGGRENPFRRSGSSGPMDPLVLAVVQQVPGVGRVKALALLQRFSSLHRLCDAAPVELEAVVGPAAAQQIHSFFHRATADGP</sequence>
<dbReference type="InterPro" id="IPR050409">
    <property type="entry name" value="E3_ubiq-protein_ligase"/>
</dbReference>
<evidence type="ECO:0000256" key="2">
    <source>
        <dbReference type="ARBA" id="ARBA00004906"/>
    </source>
</evidence>
<evidence type="ECO:0000256" key="8">
    <source>
        <dbReference type="SAM" id="MobiDB-lite"/>
    </source>
</evidence>
<feature type="region of interest" description="Disordered" evidence="8">
    <location>
        <begin position="75"/>
        <end position="183"/>
    </location>
</feature>
<reference evidence="12 13" key="1">
    <citation type="submission" date="2019-06" db="EMBL/GenBank/DDBJ databases">
        <title>Draft genomes of female and male turbot (Scophthalmus maximus).</title>
        <authorList>
            <person name="Xu H."/>
            <person name="Xu X.-W."/>
            <person name="Shao C."/>
            <person name="Chen S."/>
        </authorList>
    </citation>
    <scope>NUCLEOTIDE SEQUENCE [LARGE SCALE GENOMIC DNA]</scope>
    <source>
        <strain evidence="12">Ysfricsl-2016a</strain>
        <tissue evidence="12">Blood</tissue>
    </source>
</reference>
<dbReference type="Pfam" id="PF17949">
    <property type="entry name" value="PND"/>
    <property type="match status" value="1"/>
</dbReference>
<evidence type="ECO:0000259" key="11">
    <source>
        <dbReference type="PROSITE" id="PS50237"/>
    </source>
</evidence>
<dbReference type="InterPro" id="IPR036020">
    <property type="entry name" value="WW_dom_sf"/>
</dbReference>
<dbReference type="SUPFAM" id="SSF47781">
    <property type="entry name" value="RuvA domain 2-like"/>
    <property type="match status" value="1"/>
</dbReference>
<dbReference type="FunFam" id="2.20.70.10:FF:000023">
    <property type="entry name" value="E3 ubiquitin-protein ligase"/>
    <property type="match status" value="1"/>
</dbReference>
<dbReference type="Pfam" id="PF14520">
    <property type="entry name" value="HHH_5"/>
    <property type="match status" value="1"/>
</dbReference>
<comment type="pathway">
    <text evidence="2">Protein modification; protein ubiquitination.</text>
</comment>
<dbReference type="GO" id="GO:0006281">
    <property type="term" value="P:DNA repair"/>
    <property type="evidence" value="ECO:0007669"/>
    <property type="project" value="UniProtKB-KW"/>
</dbReference>
<dbReference type="PROSITE" id="PS50020">
    <property type="entry name" value="WW_DOMAIN_2"/>
    <property type="match status" value="2"/>
</dbReference>
<dbReference type="PROSITE" id="PS50237">
    <property type="entry name" value="HECT"/>
    <property type="match status" value="1"/>
</dbReference>
<evidence type="ECO:0000256" key="6">
    <source>
        <dbReference type="ARBA" id="ARBA00022786"/>
    </source>
</evidence>
<dbReference type="Gene3D" id="3.40.50.10130">
    <property type="match status" value="1"/>
</dbReference>
<dbReference type="PANTHER" id="PTHR11254:SF396">
    <property type="entry name" value="NEDD4-LIKE E3 UBIQUITIN-PROTEIN LIGASE WWP2"/>
    <property type="match status" value="1"/>
</dbReference>
<dbReference type="GO" id="GO:0070534">
    <property type="term" value="P:protein K63-linked ubiquitination"/>
    <property type="evidence" value="ECO:0007669"/>
    <property type="project" value="TreeGrafter"/>
</dbReference>
<dbReference type="GO" id="GO:0034765">
    <property type="term" value="P:regulation of monoatomic ion transmembrane transport"/>
    <property type="evidence" value="ECO:0007669"/>
    <property type="project" value="TreeGrafter"/>
</dbReference>
<feature type="compositionally biased region" description="Pro residues" evidence="8">
    <location>
        <begin position="129"/>
        <end position="138"/>
    </location>
</feature>
<gene>
    <name evidence="12" type="ORF">F2P81_006701</name>
</gene>
<evidence type="ECO:0000256" key="4">
    <source>
        <dbReference type="ARBA" id="ARBA00022679"/>
    </source>
</evidence>
<feature type="signal peptide" evidence="9">
    <location>
        <begin position="1"/>
        <end position="16"/>
    </location>
</feature>
<dbReference type="CDD" id="cd00078">
    <property type="entry name" value="HECTc"/>
    <property type="match status" value="1"/>
</dbReference>
<accession>A0A6A4T483</accession>
<keyword evidence="9" id="KW-0732">Signal</keyword>